<dbReference type="AlphaFoldDB" id="A0A518DUD0"/>
<dbReference type="NCBIfam" id="TIGR02996">
    <property type="entry name" value="rpt_mate_G_obs"/>
    <property type="match status" value="1"/>
</dbReference>
<gene>
    <name evidence="1" type="ORF">Pla8534_32580</name>
</gene>
<protein>
    <submittedName>
        <fullName evidence="1">Uncharacterized protein</fullName>
    </submittedName>
</protein>
<sequence length="171" mass="19674">MHLEDVFIEAILADPSNPDPRRVYADFLEEGGDLRGEFLRVQCDLQHGSALPEDVRLLHQTQARLRPLIDPDWLDLLGYASPPIERCRVRFRFQCPKVWDRLSVTDDPQVRHCDGCQRHVHYCDNLDDALYHAGNGDCVAIDARVNRQPGDLEIIAVMGMMLPYHDDENDR</sequence>
<organism evidence="1 2">
    <name type="scientific">Lignipirellula cremea</name>
    <dbReference type="NCBI Taxonomy" id="2528010"/>
    <lineage>
        <taxon>Bacteria</taxon>
        <taxon>Pseudomonadati</taxon>
        <taxon>Planctomycetota</taxon>
        <taxon>Planctomycetia</taxon>
        <taxon>Pirellulales</taxon>
        <taxon>Pirellulaceae</taxon>
        <taxon>Lignipirellula</taxon>
    </lineage>
</organism>
<accession>A0A518DUD0</accession>
<dbReference type="InterPro" id="IPR014338">
    <property type="entry name" value="CHP02996_rpt-companion-dom"/>
</dbReference>
<dbReference type="Proteomes" id="UP000317648">
    <property type="component" value="Chromosome"/>
</dbReference>
<reference evidence="1 2" key="1">
    <citation type="submission" date="2019-02" db="EMBL/GenBank/DDBJ databases">
        <title>Deep-cultivation of Planctomycetes and their phenomic and genomic characterization uncovers novel biology.</title>
        <authorList>
            <person name="Wiegand S."/>
            <person name="Jogler M."/>
            <person name="Boedeker C."/>
            <person name="Pinto D."/>
            <person name="Vollmers J."/>
            <person name="Rivas-Marin E."/>
            <person name="Kohn T."/>
            <person name="Peeters S.H."/>
            <person name="Heuer A."/>
            <person name="Rast P."/>
            <person name="Oberbeckmann S."/>
            <person name="Bunk B."/>
            <person name="Jeske O."/>
            <person name="Meyerdierks A."/>
            <person name="Storesund J.E."/>
            <person name="Kallscheuer N."/>
            <person name="Luecker S."/>
            <person name="Lage O.M."/>
            <person name="Pohl T."/>
            <person name="Merkel B.J."/>
            <person name="Hornburger P."/>
            <person name="Mueller R.-W."/>
            <person name="Bruemmer F."/>
            <person name="Labrenz M."/>
            <person name="Spormann A.M."/>
            <person name="Op den Camp H."/>
            <person name="Overmann J."/>
            <person name="Amann R."/>
            <person name="Jetten M.S.M."/>
            <person name="Mascher T."/>
            <person name="Medema M.H."/>
            <person name="Devos D.P."/>
            <person name="Kaster A.-K."/>
            <person name="Ovreas L."/>
            <person name="Rohde M."/>
            <person name="Galperin M.Y."/>
            <person name="Jogler C."/>
        </authorList>
    </citation>
    <scope>NUCLEOTIDE SEQUENCE [LARGE SCALE GENOMIC DNA]</scope>
    <source>
        <strain evidence="1 2">Pla85_3_4</strain>
    </source>
</reference>
<proteinExistence type="predicted"/>
<dbReference type="OrthoDB" id="288259at2"/>
<dbReference type="KEGG" id="lcre:Pla8534_32580"/>
<evidence type="ECO:0000313" key="1">
    <source>
        <dbReference type="EMBL" id="QDU95443.1"/>
    </source>
</evidence>
<keyword evidence="2" id="KW-1185">Reference proteome</keyword>
<name>A0A518DUD0_9BACT</name>
<dbReference type="EMBL" id="CP036433">
    <property type="protein sequence ID" value="QDU95443.1"/>
    <property type="molecule type" value="Genomic_DNA"/>
</dbReference>
<dbReference type="RefSeq" id="WP_145054182.1">
    <property type="nucleotide sequence ID" value="NZ_CP036433.1"/>
</dbReference>
<evidence type="ECO:0000313" key="2">
    <source>
        <dbReference type="Proteomes" id="UP000317648"/>
    </source>
</evidence>